<dbReference type="Proteomes" id="UP001279410">
    <property type="component" value="Unassembled WGS sequence"/>
</dbReference>
<gene>
    <name evidence="2" type="ORF">AKAME5_000868200</name>
</gene>
<dbReference type="AlphaFoldDB" id="A0AAD3R3Y1"/>
<keyword evidence="2" id="KW-0808">Transferase</keyword>
<evidence type="ECO:0000313" key="2">
    <source>
        <dbReference type="EMBL" id="GLD56324.1"/>
    </source>
</evidence>
<feature type="compositionally biased region" description="Basic and acidic residues" evidence="1">
    <location>
        <begin position="91"/>
        <end position="104"/>
    </location>
</feature>
<feature type="non-terminal residue" evidence="2">
    <location>
        <position position="1"/>
    </location>
</feature>
<keyword evidence="2" id="KW-0675">Receptor</keyword>
<dbReference type="GO" id="GO:0016301">
    <property type="term" value="F:kinase activity"/>
    <property type="evidence" value="ECO:0007669"/>
    <property type="project" value="UniProtKB-KW"/>
</dbReference>
<keyword evidence="2" id="KW-0418">Kinase</keyword>
<evidence type="ECO:0000256" key="1">
    <source>
        <dbReference type="SAM" id="MobiDB-lite"/>
    </source>
</evidence>
<sequence length="112" mass="12503">MHWCPPLKRERLAQALTVASTQPTTPGEPLAGKTAAGIPRGYWSFSWVAEDDLSFPKDSMPMSDHRCNSRACDQHQEGMPEFTWSIVAAGDLREGRNEKTEKKTGSPQGWEE</sequence>
<organism evidence="2 3">
    <name type="scientific">Lates japonicus</name>
    <name type="common">Japanese lates</name>
    <dbReference type="NCBI Taxonomy" id="270547"/>
    <lineage>
        <taxon>Eukaryota</taxon>
        <taxon>Metazoa</taxon>
        <taxon>Chordata</taxon>
        <taxon>Craniata</taxon>
        <taxon>Vertebrata</taxon>
        <taxon>Euteleostomi</taxon>
        <taxon>Actinopterygii</taxon>
        <taxon>Neopterygii</taxon>
        <taxon>Teleostei</taxon>
        <taxon>Neoteleostei</taxon>
        <taxon>Acanthomorphata</taxon>
        <taxon>Carangaria</taxon>
        <taxon>Carangaria incertae sedis</taxon>
        <taxon>Centropomidae</taxon>
        <taxon>Lates</taxon>
    </lineage>
</organism>
<protein>
    <submittedName>
        <fullName evidence="2">ALK tyrosine kinase receptor isoform X1</fullName>
    </submittedName>
</protein>
<keyword evidence="3" id="KW-1185">Reference proteome</keyword>
<name>A0AAD3R3Y1_LATJO</name>
<dbReference type="EMBL" id="BRZM01000024">
    <property type="protein sequence ID" value="GLD56324.1"/>
    <property type="molecule type" value="Genomic_DNA"/>
</dbReference>
<feature type="region of interest" description="Disordered" evidence="1">
    <location>
        <begin position="90"/>
        <end position="112"/>
    </location>
</feature>
<accession>A0AAD3R3Y1</accession>
<proteinExistence type="predicted"/>
<evidence type="ECO:0000313" key="3">
    <source>
        <dbReference type="Proteomes" id="UP001279410"/>
    </source>
</evidence>
<reference evidence="2" key="1">
    <citation type="submission" date="2022-08" db="EMBL/GenBank/DDBJ databases">
        <title>Genome sequencing of akame (Lates japonicus).</title>
        <authorList>
            <person name="Hashiguchi Y."/>
            <person name="Takahashi H."/>
        </authorList>
    </citation>
    <scope>NUCLEOTIDE SEQUENCE</scope>
    <source>
        <strain evidence="2">Kochi</strain>
    </source>
</reference>
<comment type="caution">
    <text evidence="2">The sequence shown here is derived from an EMBL/GenBank/DDBJ whole genome shotgun (WGS) entry which is preliminary data.</text>
</comment>